<gene>
    <name evidence="2" type="ORF">GBAR_LOCUS3114</name>
</gene>
<proteinExistence type="predicted"/>
<evidence type="ECO:0000259" key="1">
    <source>
        <dbReference type="PROSITE" id="PS50017"/>
    </source>
</evidence>
<dbReference type="InterPro" id="IPR000488">
    <property type="entry name" value="Death_dom"/>
</dbReference>
<protein>
    <recommendedName>
        <fullName evidence="1">Death domain-containing protein</fullName>
    </recommendedName>
</protein>
<organism evidence="2 3">
    <name type="scientific">Geodia barretti</name>
    <name type="common">Barrett's horny sponge</name>
    <dbReference type="NCBI Taxonomy" id="519541"/>
    <lineage>
        <taxon>Eukaryota</taxon>
        <taxon>Metazoa</taxon>
        <taxon>Porifera</taxon>
        <taxon>Demospongiae</taxon>
        <taxon>Heteroscleromorpha</taxon>
        <taxon>Tetractinellida</taxon>
        <taxon>Astrophorina</taxon>
        <taxon>Geodiidae</taxon>
        <taxon>Geodia</taxon>
    </lineage>
</organism>
<evidence type="ECO:0000313" key="3">
    <source>
        <dbReference type="Proteomes" id="UP001174909"/>
    </source>
</evidence>
<dbReference type="EMBL" id="CASHTH010000427">
    <property type="protein sequence ID" value="CAI8001095.1"/>
    <property type="molecule type" value="Genomic_DNA"/>
</dbReference>
<comment type="caution">
    <text evidence="2">The sequence shown here is derived from an EMBL/GenBank/DDBJ whole genome shotgun (WGS) entry which is preliminary data.</text>
</comment>
<accession>A0AA35R1Y2</accession>
<name>A0AA35R1Y2_GEOBA</name>
<dbReference type="Proteomes" id="UP001174909">
    <property type="component" value="Unassembled WGS sequence"/>
</dbReference>
<dbReference type="PROSITE" id="PS50017">
    <property type="entry name" value="DEATH_DOMAIN"/>
    <property type="match status" value="1"/>
</dbReference>
<dbReference type="InterPro" id="IPR011029">
    <property type="entry name" value="DEATH-like_dom_sf"/>
</dbReference>
<dbReference type="AlphaFoldDB" id="A0AA35R1Y2"/>
<keyword evidence="3" id="KW-1185">Reference proteome</keyword>
<dbReference type="Gene3D" id="1.10.533.10">
    <property type="entry name" value="Death Domain, Fas"/>
    <property type="match status" value="1"/>
</dbReference>
<sequence length="220" mass="24649">MAAEVCPASPASLKDLLNTFSKLKLSVPDTKNLMWRLGVELHTLTNVDARRKGSDRMAYYIQAWLDIELAPTWVKIIVGLRLMNMKGPAKQLAEMVGIDPKTITLQLPAAPLTDERGVIDVIEAAMTSLGETLSREEMRDLFRRLGVTYNVLDNIDEDHDSDAERGKYYAKAWLNVEADPSKEHIISGLQMINKIARAEQLEMLKKTLGSREKVGAEIKN</sequence>
<dbReference type="GO" id="GO:0007165">
    <property type="term" value="P:signal transduction"/>
    <property type="evidence" value="ECO:0007669"/>
    <property type="project" value="InterPro"/>
</dbReference>
<evidence type="ECO:0000313" key="2">
    <source>
        <dbReference type="EMBL" id="CAI8001095.1"/>
    </source>
</evidence>
<feature type="domain" description="Death" evidence="1">
    <location>
        <begin position="139"/>
        <end position="205"/>
    </location>
</feature>
<reference evidence="2" key="1">
    <citation type="submission" date="2023-03" db="EMBL/GenBank/DDBJ databases">
        <authorList>
            <person name="Steffen K."/>
            <person name="Cardenas P."/>
        </authorList>
    </citation>
    <scope>NUCLEOTIDE SEQUENCE</scope>
</reference>